<dbReference type="InterPro" id="IPR050791">
    <property type="entry name" value="Aldo-Keto_reductase"/>
</dbReference>
<dbReference type="InterPro" id="IPR023210">
    <property type="entry name" value="NADP_OxRdtase_dom"/>
</dbReference>
<sequence>MVYTLRKVADREVMPIGFGAMRLGLEGRPSADDSVGTLHAAFDAGVQLIDTAVNYCQDPDEFGYDEALVARALREWSGDRNQVSVICKGGVLRTATEQVLLNGSPENLRWSCETSLRSLGVDQIWLYLLHGVDPKVPFEESISALVELQREGKVQHIGLSNVGRKQLMQAKELMTIASVQNGLSLWNRASLPLAHLCAELGIAFHAYGPLGSRGQDLLNPVLTNIAARHGRSPAQVALAWVLAQTDTTIPIPGGRRPESVRDSAAAADLELSELDLAELDDMQH</sequence>
<evidence type="ECO:0000259" key="2">
    <source>
        <dbReference type="Pfam" id="PF00248"/>
    </source>
</evidence>
<dbReference type="CDD" id="cd19088">
    <property type="entry name" value="AKR_AKR13B1"/>
    <property type="match status" value="1"/>
</dbReference>
<proteinExistence type="predicted"/>
<gene>
    <name evidence="3" type="ORF">UFOPK3495_01407</name>
</gene>
<dbReference type="Pfam" id="PF00248">
    <property type="entry name" value="Aldo_ket_red"/>
    <property type="match status" value="1"/>
</dbReference>
<dbReference type="AlphaFoldDB" id="A0A6J7GMD2"/>
<feature type="domain" description="NADP-dependent oxidoreductase" evidence="2">
    <location>
        <begin position="15"/>
        <end position="282"/>
    </location>
</feature>
<dbReference type="GO" id="GO:0016491">
    <property type="term" value="F:oxidoreductase activity"/>
    <property type="evidence" value="ECO:0007669"/>
    <property type="project" value="UniProtKB-KW"/>
</dbReference>
<evidence type="ECO:0000256" key="1">
    <source>
        <dbReference type="ARBA" id="ARBA00023002"/>
    </source>
</evidence>
<accession>A0A6J7GMD2</accession>
<dbReference type="PRINTS" id="PR00069">
    <property type="entry name" value="ALDKETRDTASE"/>
</dbReference>
<dbReference type="EMBL" id="CAFBMC010000095">
    <property type="protein sequence ID" value="CAB4908284.1"/>
    <property type="molecule type" value="Genomic_DNA"/>
</dbReference>
<protein>
    <submittedName>
        <fullName evidence="3">Unannotated protein</fullName>
    </submittedName>
</protein>
<dbReference type="InterPro" id="IPR036812">
    <property type="entry name" value="NAD(P)_OxRdtase_dom_sf"/>
</dbReference>
<evidence type="ECO:0000313" key="3">
    <source>
        <dbReference type="EMBL" id="CAB4908284.1"/>
    </source>
</evidence>
<dbReference type="Gene3D" id="3.20.20.100">
    <property type="entry name" value="NADP-dependent oxidoreductase domain"/>
    <property type="match status" value="1"/>
</dbReference>
<dbReference type="InterPro" id="IPR020471">
    <property type="entry name" value="AKR"/>
</dbReference>
<dbReference type="PANTHER" id="PTHR43625:SF40">
    <property type="entry name" value="ALDO-KETO REDUCTASE YAKC [NADP(+)]"/>
    <property type="match status" value="1"/>
</dbReference>
<reference evidence="3" key="1">
    <citation type="submission" date="2020-05" db="EMBL/GenBank/DDBJ databases">
        <authorList>
            <person name="Chiriac C."/>
            <person name="Salcher M."/>
            <person name="Ghai R."/>
            <person name="Kavagutti S V."/>
        </authorList>
    </citation>
    <scope>NUCLEOTIDE SEQUENCE</scope>
</reference>
<dbReference type="SUPFAM" id="SSF51430">
    <property type="entry name" value="NAD(P)-linked oxidoreductase"/>
    <property type="match status" value="1"/>
</dbReference>
<name>A0A6J7GMD2_9ZZZZ</name>
<organism evidence="3">
    <name type="scientific">freshwater metagenome</name>
    <dbReference type="NCBI Taxonomy" id="449393"/>
    <lineage>
        <taxon>unclassified sequences</taxon>
        <taxon>metagenomes</taxon>
        <taxon>ecological metagenomes</taxon>
    </lineage>
</organism>
<keyword evidence="1" id="KW-0560">Oxidoreductase</keyword>
<dbReference type="PANTHER" id="PTHR43625">
    <property type="entry name" value="AFLATOXIN B1 ALDEHYDE REDUCTASE"/>
    <property type="match status" value="1"/>
</dbReference>
<dbReference type="GO" id="GO:0005737">
    <property type="term" value="C:cytoplasm"/>
    <property type="evidence" value="ECO:0007669"/>
    <property type="project" value="TreeGrafter"/>
</dbReference>